<comment type="caution">
    <text evidence="1">The sequence shown here is derived from an EMBL/GenBank/DDBJ whole genome shotgun (WGS) entry which is preliminary data.</text>
</comment>
<evidence type="ECO:0000313" key="2">
    <source>
        <dbReference type="Proteomes" id="UP000015350"/>
    </source>
</evidence>
<dbReference type="InterPro" id="IPR014972">
    <property type="entry name" value="Phage_Mu_Gp37"/>
</dbReference>
<dbReference type="eggNOG" id="COG5003">
    <property type="taxonomic scope" value="Bacteria"/>
</dbReference>
<dbReference type="EMBL" id="AQPH01000064">
    <property type="protein sequence ID" value="EPY00881.1"/>
    <property type="molecule type" value="Genomic_DNA"/>
</dbReference>
<dbReference type="OrthoDB" id="7576583at2"/>
<name>S9TF44_MAGFU</name>
<sequence>MIAEIENAMLSRLTSAKVLRLLGYTVKTVDSLGGEFDDEAALKKAVNLVPGIWVTFMGEEKAADQGYGSHKMKATFRVVVAAINKRNQAATRHGSGTDVGTYQMAQDARTLLAGQTFGMDIGYLEPVRIRTFPAVEKAMPGLSVMAVEFTTTYTATDAPDQPGARIGADVPRDKGLPEAMAIGAGITDFRTTHADWVPPFNLSDTVSLET</sequence>
<evidence type="ECO:0000313" key="1">
    <source>
        <dbReference type="EMBL" id="EPY00881.1"/>
    </source>
</evidence>
<dbReference type="RefSeq" id="WP_021133084.1">
    <property type="nucleotide sequence ID" value="NZ_AQPH01000064.1"/>
</dbReference>
<dbReference type="STRING" id="1316936.K678_13975"/>
<accession>S9TF44</accession>
<protein>
    <submittedName>
        <fullName evidence="1">Uncharacterized protein</fullName>
    </submittedName>
</protein>
<organism evidence="1 2">
    <name type="scientific">Magnetospirillum fulvum MGU-K5</name>
    <dbReference type="NCBI Taxonomy" id="1316936"/>
    <lineage>
        <taxon>Bacteria</taxon>
        <taxon>Pseudomonadati</taxon>
        <taxon>Pseudomonadota</taxon>
        <taxon>Alphaproteobacteria</taxon>
        <taxon>Rhodospirillales</taxon>
        <taxon>Rhodospirillaceae</taxon>
        <taxon>Magnetospirillum</taxon>
    </lineage>
</organism>
<proteinExistence type="predicted"/>
<dbReference type="AlphaFoldDB" id="S9TF44"/>
<dbReference type="Proteomes" id="UP000015350">
    <property type="component" value="Unassembled WGS sequence"/>
</dbReference>
<gene>
    <name evidence="1" type="ORF">K678_13975</name>
</gene>
<dbReference type="Pfam" id="PF08873">
    <property type="entry name" value="Phage_Mu_Gp37"/>
    <property type="match status" value="1"/>
</dbReference>
<reference evidence="1 2" key="1">
    <citation type="submission" date="2013-04" db="EMBL/GenBank/DDBJ databases">
        <authorList>
            <person name="Kuznetsov B."/>
            <person name="Ivanovsky R."/>
        </authorList>
    </citation>
    <scope>NUCLEOTIDE SEQUENCE [LARGE SCALE GENOMIC DNA]</scope>
    <source>
        <strain evidence="1 2">MGU-K5</strain>
    </source>
</reference>